<feature type="region of interest" description="Disordered" evidence="1">
    <location>
        <begin position="1"/>
        <end position="34"/>
    </location>
</feature>
<dbReference type="Gramene" id="TRITD3Av1G066120.3">
    <property type="protein sequence ID" value="TRITD3Av1G066120.3"/>
    <property type="gene ID" value="TRITD3Av1G066120"/>
</dbReference>
<evidence type="ECO:0000256" key="1">
    <source>
        <dbReference type="SAM" id="MobiDB-lite"/>
    </source>
</evidence>
<sequence>MSESELPDTDYVENEEEDYYMDDDDDCDDENGNDSEYEFDEADFNQQLADKFDDLDLPPGVEATVPWLQKLAANDEQDGASDELVEDEITRKYKAFQQFYTVQNFSDHHYANKSVGKTSREWAKRIQHDWKLLEKDLPG</sequence>
<name>A0A9R0RF41_TRITD</name>
<accession>A0A9R0RF41</accession>
<proteinExistence type="predicted"/>
<gene>
    <name evidence="2" type="ORF">TRITD_3Av1G066120</name>
</gene>
<dbReference type="EMBL" id="LT934115">
    <property type="protein sequence ID" value="VAH59340.1"/>
    <property type="molecule type" value="Genomic_DNA"/>
</dbReference>
<organism evidence="2 3">
    <name type="scientific">Triticum turgidum subsp. durum</name>
    <name type="common">Durum wheat</name>
    <name type="synonym">Triticum durum</name>
    <dbReference type="NCBI Taxonomy" id="4567"/>
    <lineage>
        <taxon>Eukaryota</taxon>
        <taxon>Viridiplantae</taxon>
        <taxon>Streptophyta</taxon>
        <taxon>Embryophyta</taxon>
        <taxon>Tracheophyta</taxon>
        <taxon>Spermatophyta</taxon>
        <taxon>Magnoliopsida</taxon>
        <taxon>Liliopsida</taxon>
        <taxon>Poales</taxon>
        <taxon>Poaceae</taxon>
        <taxon>BOP clade</taxon>
        <taxon>Pooideae</taxon>
        <taxon>Triticodae</taxon>
        <taxon>Triticeae</taxon>
        <taxon>Triticinae</taxon>
        <taxon>Triticum</taxon>
    </lineage>
</organism>
<evidence type="ECO:0000313" key="2">
    <source>
        <dbReference type="EMBL" id="VAH59340.1"/>
    </source>
</evidence>
<protein>
    <submittedName>
        <fullName evidence="2">Uncharacterized protein</fullName>
    </submittedName>
</protein>
<evidence type="ECO:0000313" key="3">
    <source>
        <dbReference type="Proteomes" id="UP000324705"/>
    </source>
</evidence>
<keyword evidence="3" id="KW-1185">Reference proteome</keyword>
<reference evidence="2 3" key="1">
    <citation type="submission" date="2017-09" db="EMBL/GenBank/DDBJ databases">
        <authorList>
            <consortium name="International Durum Wheat Genome Sequencing Consortium (IDWGSC)"/>
            <person name="Milanesi L."/>
        </authorList>
    </citation>
    <scope>NUCLEOTIDE SEQUENCE [LARGE SCALE GENOMIC DNA]</scope>
    <source>
        <strain evidence="3">cv. Svevo</strain>
    </source>
</reference>
<dbReference type="Proteomes" id="UP000324705">
    <property type="component" value="Chromosome 3A"/>
</dbReference>
<dbReference type="AlphaFoldDB" id="A0A9R0RF41"/>